<feature type="transmembrane region" description="Helical" evidence="1">
    <location>
        <begin position="159"/>
        <end position="179"/>
    </location>
</feature>
<sequence>MKFWYLVWLAVMFLGMAAIYGLSLYVSEPTITVPFLAMMAGIHMFLAPIFLLTILNLEGKTQLWLYNPQGSIKLLLSKVSAAAIIQLITQVIISLYGLAVMKILVDGGVIEHFSHLLPFKQGVYMNLGIFATSMYISVWVIFLWTIYHSLGRFPAIRNFRWLAVILVWVAYNLVEALLVKLKILNNEMFSFGINVNIAPKMTYEDGWQIIYTDASLPIIIILFYATVSVVIFLLASWLLDRKVEV</sequence>
<dbReference type="EMBL" id="JBHUEO010000044">
    <property type="protein sequence ID" value="MFD1707759.1"/>
    <property type="molecule type" value="Genomic_DNA"/>
</dbReference>
<keyword evidence="1" id="KW-0472">Membrane</keyword>
<gene>
    <name evidence="2" type="ORF">ACFSCZ_13620</name>
</gene>
<dbReference type="Proteomes" id="UP001597301">
    <property type="component" value="Unassembled WGS sequence"/>
</dbReference>
<evidence type="ECO:0000313" key="2">
    <source>
        <dbReference type="EMBL" id="MFD1707759.1"/>
    </source>
</evidence>
<name>A0ABW4KHZ4_9BACI</name>
<protein>
    <submittedName>
        <fullName evidence="2">Uncharacterized protein</fullName>
    </submittedName>
</protein>
<dbReference type="RefSeq" id="WP_380774558.1">
    <property type="nucleotide sequence ID" value="NZ_JBHUEO010000044.1"/>
</dbReference>
<reference evidence="3" key="1">
    <citation type="journal article" date="2019" name="Int. J. Syst. Evol. Microbiol.">
        <title>The Global Catalogue of Microorganisms (GCM) 10K type strain sequencing project: providing services to taxonomists for standard genome sequencing and annotation.</title>
        <authorList>
            <consortium name="The Broad Institute Genomics Platform"/>
            <consortium name="The Broad Institute Genome Sequencing Center for Infectious Disease"/>
            <person name="Wu L."/>
            <person name="Ma J."/>
        </authorList>
    </citation>
    <scope>NUCLEOTIDE SEQUENCE [LARGE SCALE GENOMIC DNA]</scope>
    <source>
        <strain evidence="3">CGMCC 1.12295</strain>
    </source>
</reference>
<feature type="transmembrane region" description="Helical" evidence="1">
    <location>
        <begin position="124"/>
        <end position="147"/>
    </location>
</feature>
<comment type="caution">
    <text evidence="2">The sequence shown here is derived from an EMBL/GenBank/DDBJ whole genome shotgun (WGS) entry which is preliminary data.</text>
</comment>
<proteinExistence type="predicted"/>
<feature type="transmembrane region" description="Helical" evidence="1">
    <location>
        <begin position="31"/>
        <end position="55"/>
    </location>
</feature>
<evidence type="ECO:0000313" key="3">
    <source>
        <dbReference type="Proteomes" id="UP001597301"/>
    </source>
</evidence>
<organism evidence="2 3">
    <name type="scientific">Siminovitchia sediminis</name>
    <dbReference type="NCBI Taxonomy" id="1274353"/>
    <lineage>
        <taxon>Bacteria</taxon>
        <taxon>Bacillati</taxon>
        <taxon>Bacillota</taxon>
        <taxon>Bacilli</taxon>
        <taxon>Bacillales</taxon>
        <taxon>Bacillaceae</taxon>
        <taxon>Siminovitchia</taxon>
    </lineage>
</organism>
<keyword evidence="1" id="KW-1133">Transmembrane helix</keyword>
<keyword evidence="3" id="KW-1185">Reference proteome</keyword>
<accession>A0ABW4KHZ4</accession>
<feature type="transmembrane region" description="Helical" evidence="1">
    <location>
        <begin position="5"/>
        <end position="25"/>
    </location>
</feature>
<keyword evidence="1" id="KW-0812">Transmembrane</keyword>
<feature type="transmembrane region" description="Helical" evidence="1">
    <location>
        <begin position="75"/>
        <end position="104"/>
    </location>
</feature>
<evidence type="ECO:0000256" key="1">
    <source>
        <dbReference type="SAM" id="Phobius"/>
    </source>
</evidence>
<feature type="transmembrane region" description="Helical" evidence="1">
    <location>
        <begin position="216"/>
        <end position="239"/>
    </location>
</feature>